<comment type="caution">
    <text evidence="2">The sequence shown here is derived from an EMBL/GenBank/DDBJ whole genome shotgun (WGS) entry which is preliminary data.</text>
</comment>
<sequence>MPEGVGYSQISAKSESARPQQNVSRAEESRTKQTNNEKSSESVKRRDNPAVEVKLSNEARKADDVAQPRQDENTYAALKRKR</sequence>
<organism evidence="2 3">
    <name type="scientific">OM182 bacterium</name>
    <dbReference type="NCBI Taxonomy" id="2510334"/>
    <lineage>
        <taxon>Bacteria</taxon>
        <taxon>Pseudomonadati</taxon>
        <taxon>Pseudomonadota</taxon>
        <taxon>Gammaproteobacteria</taxon>
        <taxon>OMG group</taxon>
        <taxon>OM182 clade</taxon>
    </lineage>
</organism>
<dbReference type="AlphaFoldDB" id="A0A520RYU0"/>
<dbReference type="Proteomes" id="UP000316199">
    <property type="component" value="Unassembled WGS sequence"/>
</dbReference>
<feature type="compositionally biased region" description="Basic and acidic residues" evidence="1">
    <location>
        <begin position="38"/>
        <end position="72"/>
    </location>
</feature>
<name>A0A520RYU0_9GAMM</name>
<gene>
    <name evidence="2" type="ORF">EVA68_07100</name>
</gene>
<accession>A0A520RYU0</accession>
<dbReference type="EMBL" id="SHAG01000036">
    <property type="protein sequence ID" value="RZO75402.1"/>
    <property type="molecule type" value="Genomic_DNA"/>
</dbReference>
<feature type="compositionally biased region" description="Polar residues" evidence="1">
    <location>
        <begin position="8"/>
        <end position="24"/>
    </location>
</feature>
<reference evidence="2 3" key="1">
    <citation type="submission" date="2019-02" db="EMBL/GenBank/DDBJ databases">
        <title>Prokaryotic population dynamics and viral predation in marine succession experiment using metagenomics: the confinement effect.</title>
        <authorList>
            <person name="Haro-Moreno J.M."/>
            <person name="Rodriguez-Valera F."/>
            <person name="Lopez-Perez M."/>
        </authorList>
    </citation>
    <scope>NUCLEOTIDE SEQUENCE [LARGE SCALE GENOMIC DNA]</scope>
    <source>
        <strain evidence="2">MED-G157</strain>
    </source>
</reference>
<evidence type="ECO:0000256" key="1">
    <source>
        <dbReference type="SAM" id="MobiDB-lite"/>
    </source>
</evidence>
<evidence type="ECO:0000313" key="2">
    <source>
        <dbReference type="EMBL" id="RZO75402.1"/>
    </source>
</evidence>
<proteinExistence type="predicted"/>
<feature type="region of interest" description="Disordered" evidence="1">
    <location>
        <begin position="1"/>
        <end position="82"/>
    </location>
</feature>
<protein>
    <submittedName>
        <fullName evidence="2">Uncharacterized protein</fullName>
    </submittedName>
</protein>
<evidence type="ECO:0000313" key="3">
    <source>
        <dbReference type="Proteomes" id="UP000316199"/>
    </source>
</evidence>